<dbReference type="InterPro" id="IPR036259">
    <property type="entry name" value="MFS_trans_sf"/>
</dbReference>
<keyword evidence="3" id="KW-1185">Reference proteome</keyword>
<organism evidence="2 3">
    <name type="scientific">Corynebacterium frankenforstense DSM 45800</name>
    <dbReference type="NCBI Taxonomy" id="1437875"/>
    <lineage>
        <taxon>Bacteria</taxon>
        <taxon>Bacillati</taxon>
        <taxon>Actinomycetota</taxon>
        <taxon>Actinomycetes</taxon>
        <taxon>Mycobacteriales</taxon>
        <taxon>Corynebacteriaceae</taxon>
        <taxon>Corynebacterium</taxon>
    </lineage>
</organism>
<feature type="transmembrane region" description="Helical" evidence="1">
    <location>
        <begin position="240"/>
        <end position="261"/>
    </location>
</feature>
<gene>
    <name evidence="2" type="ORF">CFRA_03880</name>
</gene>
<reference evidence="2 3" key="1">
    <citation type="submission" date="2014-08" db="EMBL/GenBank/DDBJ databases">
        <title>Complete genome sequence of Corynebacterium frankenforstense ST18(T) (=DSM 45800(T)), isolated from raw cow milk.</title>
        <authorList>
            <person name="Ruckert C."/>
            <person name="Albersmeier A."/>
            <person name="Winkler A."/>
            <person name="Lipski A."/>
            <person name="Kalinowski J."/>
        </authorList>
    </citation>
    <scope>NUCLEOTIDE SEQUENCE [LARGE SCALE GENOMIC DNA]</scope>
    <source>
        <strain evidence="2 3">ST18</strain>
    </source>
</reference>
<protein>
    <submittedName>
        <fullName evidence="2">MFS transporter</fullName>
    </submittedName>
</protein>
<dbReference type="RefSeq" id="WP_075663535.1">
    <property type="nucleotide sequence ID" value="NZ_CP009247.1"/>
</dbReference>
<feature type="transmembrane region" description="Helical" evidence="1">
    <location>
        <begin position="33"/>
        <end position="52"/>
    </location>
</feature>
<feature type="transmembrane region" description="Helical" evidence="1">
    <location>
        <begin position="172"/>
        <end position="194"/>
    </location>
</feature>
<feature type="transmembrane region" description="Helical" evidence="1">
    <location>
        <begin position="267"/>
        <end position="287"/>
    </location>
</feature>
<dbReference type="STRING" id="1437875.CFRA_03880"/>
<keyword evidence="1" id="KW-0472">Membrane</keyword>
<feature type="transmembrane region" description="Helical" evidence="1">
    <location>
        <begin position="144"/>
        <end position="166"/>
    </location>
</feature>
<evidence type="ECO:0000256" key="1">
    <source>
        <dbReference type="SAM" id="Phobius"/>
    </source>
</evidence>
<proteinExistence type="predicted"/>
<dbReference type="OrthoDB" id="1117124at2"/>
<dbReference type="SUPFAM" id="SSF103473">
    <property type="entry name" value="MFS general substrate transporter"/>
    <property type="match status" value="1"/>
</dbReference>
<evidence type="ECO:0000313" key="3">
    <source>
        <dbReference type="Proteomes" id="UP000185434"/>
    </source>
</evidence>
<dbReference type="KEGG" id="cfk:CFRA_03880"/>
<evidence type="ECO:0000313" key="2">
    <source>
        <dbReference type="EMBL" id="APT88559.1"/>
    </source>
</evidence>
<dbReference type="PANTHER" id="PTHR23526:SF2">
    <property type="entry name" value="MAJOR FACILITATOR SUPERFAMILY (MFS) PROFILE DOMAIN-CONTAINING PROTEIN"/>
    <property type="match status" value="1"/>
</dbReference>
<dbReference type="InterPro" id="IPR052528">
    <property type="entry name" value="Sugar_transport-like"/>
</dbReference>
<sequence>MEERELEEHNARRFVWANGLQNVGDQIISPKSVLPWLFTATGVPAALSALLVPIRESGSMLPQAAVTPWVTAQRSRVHAWILGALGQAAGAAGIAAAAATLRGATLGVVVLGCLAVLSLSRSVCSISSKDVQGRTISKGRRGRVTGRATELGGLVALVGGLALGLAGSDLPVWAIAALAGLAALAWVVAARVFAGVADPATEIDDAPAGRTSAKKGGVDWHFFGSCARLFAADRQFRTFVVVRTLMLVTALSTTFLVLLAGEAGTDLTGLGAFVTASGLASLIGGRVSGWLSDISSRTVMSWGSAIASVILLAVVAVDRWAPADLLAWVAPIAFFAVTLVHTGIRVARKTYVVDMAEGDKRTEYVAGANTLMGVALLAVGAVSAGVAALGADAALVFLAALGLVGTVGAHRLREVSAH</sequence>
<dbReference type="Proteomes" id="UP000185434">
    <property type="component" value="Chromosome"/>
</dbReference>
<feature type="transmembrane region" description="Helical" evidence="1">
    <location>
        <begin position="79"/>
        <end position="98"/>
    </location>
</feature>
<feature type="transmembrane region" description="Helical" evidence="1">
    <location>
        <begin position="104"/>
        <end position="124"/>
    </location>
</feature>
<name>A0A1L7CRW0_9CORY</name>
<accession>A0A1L7CRW0</accession>
<dbReference type="Gene3D" id="1.20.1250.20">
    <property type="entry name" value="MFS general substrate transporter like domains"/>
    <property type="match status" value="1"/>
</dbReference>
<feature type="transmembrane region" description="Helical" evidence="1">
    <location>
        <begin position="364"/>
        <end position="387"/>
    </location>
</feature>
<dbReference type="EMBL" id="CP009247">
    <property type="protein sequence ID" value="APT88559.1"/>
    <property type="molecule type" value="Genomic_DNA"/>
</dbReference>
<feature type="transmembrane region" description="Helical" evidence="1">
    <location>
        <begin position="325"/>
        <end position="344"/>
    </location>
</feature>
<dbReference type="AlphaFoldDB" id="A0A1L7CRW0"/>
<feature type="transmembrane region" description="Helical" evidence="1">
    <location>
        <begin position="299"/>
        <end position="319"/>
    </location>
</feature>
<keyword evidence="1" id="KW-1133">Transmembrane helix</keyword>
<dbReference type="PANTHER" id="PTHR23526">
    <property type="entry name" value="INTEGRAL MEMBRANE TRANSPORT PROTEIN-RELATED"/>
    <property type="match status" value="1"/>
</dbReference>
<feature type="transmembrane region" description="Helical" evidence="1">
    <location>
        <begin position="393"/>
        <end position="412"/>
    </location>
</feature>
<keyword evidence="1" id="KW-0812">Transmembrane</keyword>